<keyword evidence="1" id="KW-1133">Transmembrane helix</keyword>
<protein>
    <submittedName>
        <fullName evidence="2">Uncharacterized protein</fullName>
    </submittedName>
</protein>
<dbReference type="EMBL" id="BK029940">
    <property type="protein sequence ID" value="DAD55674.1"/>
    <property type="molecule type" value="Genomic_DNA"/>
</dbReference>
<proteinExistence type="predicted"/>
<sequence length="60" mass="7203">MTIKSIISKRQQTIIICAIEFLHVYVVIKMEFYLAIYIIQYNIRNSCKFDTNFRKLALNK</sequence>
<organism evidence="2">
    <name type="scientific">Bacteriophage sp</name>
    <dbReference type="NCBI Taxonomy" id="38018"/>
    <lineage>
        <taxon>Viruses</taxon>
    </lineage>
</organism>
<accession>A0A8D9PEE7</accession>
<feature type="transmembrane region" description="Helical" evidence="1">
    <location>
        <begin position="12"/>
        <end position="39"/>
    </location>
</feature>
<keyword evidence="1" id="KW-0812">Transmembrane</keyword>
<evidence type="ECO:0000256" key="1">
    <source>
        <dbReference type="SAM" id="Phobius"/>
    </source>
</evidence>
<keyword evidence="1" id="KW-0472">Membrane</keyword>
<name>A0A8D9PEE7_9VIRU</name>
<reference evidence="2" key="1">
    <citation type="journal article" date="2021" name="Proc. Natl. Acad. Sci. U.S.A.">
        <title>A Catalog of Tens of Thousands of Viruses from Human Metagenomes Reveals Hidden Associations with Chronic Diseases.</title>
        <authorList>
            <person name="Tisza M.J."/>
            <person name="Buck C.B."/>
        </authorList>
    </citation>
    <scope>NUCLEOTIDE SEQUENCE</scope>
    <source>
        <strain evidence="2">CtOZu12</strain>
    </source>
</reference>
<evidence type="ECO:0000313" key="2">
    <source>
        <dbReference type="EMBL" id="DAD55674.1"/>
    </source>
</evidence>